<keyword evidence="1" id="KW-0812">Transmembrane</keyword>
<dbReference type="EMBL" id="SLUM01000003">
    <property type="protein sequence ID" value="TCL60767.1"/>
    <property type="molecule type" value="Genomic_DNA"/>
</dbReference>
<gene>
    <name evidence="2" type="ORF">EDD77_10390</name>
</gene>
<dbReference type="AlphaFoldDB" id="A0A4V2QCL6"/>
<protein>
    <submittedName>
        <fullName evidence="2">Putative membrane protein</fullName>
    </submittedName>
</protein>
<feature type="transmembrane region" description="Helical" evidence="1">
    <location>
        <begin position="146"/>
        <end position="168"/>
    </location>
</feature>
<evidence type="ECO:0000313" key="2">
    <source>
        <dbReference type="EMBL" id="TCL60767.1"/>
    </source>
</evidence>
<dbReference type="RefSeq" id="WP_058962798.1">
    <property type="nucleotide sequence ID" value="NZ_CABKVM010000011.1"/>
</dbReference>
<feature type="transmembrane region" description="Helical" evidence="1">
    <location>
        <begin position="38"/>
        <end position="59"/>
    </location>
</feature>
<keyword evidence="1" id="KW-1133">Transmembrane helix</keyword>
<evidence type="ECO:0000256" key="1">
    <source>
        <dbReference type="SAM" id="Phobius"/>
    </source>
</evidence>
<accession>A0A4V2QCL6</accession>
<organism evidence="2 3">
    <name type="scientific">Allofournierella massiliensis</name>
    <dbReference type="NCBI Taxonomy" id="1650663"/>
    <lineage>
        <taxon>Bacteria</taxon>
        <taxon>Bacillati</taxon>
        <taxon>Bacillota</taxon>
        <taxon>Clostridia</taxon>
        <taxon>Eubacteriales</taxon>
        <taxon>Oscillospiraceae</taxon>
        <taxon>Allofournierella</taxon>
    </lineage>
</organism>
<evidence type="ECO:0000313" key="3">
    <source>
        <dbReference type="Proteomes" id="UP000295184"/>
    </source>
</evidence>
<reference evidence="2 3" key="1">
    <citation type="submission" date="2019-03" db="EMBL/GenBank/DDBJ databases">
        <title>Genomic Encyclopedia of Type Strains, Phase IV (KMG-IV): sequencing the most valuable type-strain genomes for metagenomic binning, comparative biology and taxonomic classification.</title>
        <authorList>
            <person name="Goeker M."/>
        </authorList>
    </citation>
    <scope>NUCLEOTIDE SEQUENCE [LARGE SCALE GENOMIC DNA]</scope>
    <source>
        <strain evidence="2 3">DSM 100451</strain>
    </source>
</reference>
<sequence length="271" mass="30624">MEHSLYAILWYFLIYAFLGWCLEVVFCTLRTGKWVNRGFLNGPVCPIYGFGMVIVLMALEPLADRPLALFVGSALLTSALELVTGWALKTLFHTTWWDYSKQKFNLGGYICLKFSLAWGLVGMFAVKVLHPPVNHFVGWMPRPVGLALLVLWMAVFVADVAVTLRTLIGLERDLGELEKVVAALRRGSDTISRNLGDAALAADERLEESRQALPQKLAELEARRDFLQARILDTRLFGAARLMKAFPAMKDLRHSELLAELKKTLHERLHR</sequence>
<dbReference type="Pfam" id="PF06541">
    <property type="entry name" value="ABC_trans_CmpB"/>
    <property type="match status" value="1"/>
</dbReference>
<proteinExistence type="predicted"/>
<dbReference type="Proteomes" id="UP000295184">
    <property type="component" value="Unassembled WGS sequence"/>
</dbReference>
<feature type="transmembrane region" description="Helical" evidence="1">
    <location>
        <begin position="71"/>
        <end position="92"/>
    </location>
</feature>
<name>A0A4V2QCL6_9FIRM</name>
<keyword evidence="1" id="KW-0472">Membrane</keyword>
<feature type="transmembrane region" description="Helical" evidence="1">
    <location>
        <begin position="104"/>
        <end position="126"/>
    </location>
</feature>
<feature type="transmembrane region" description="Helical" evidence="1">
    <location>
        <begin position="6"/>
        <end position="26"/>
    </location>
</feature>
<dbReference type="OrthoDB" id="9789229at2"/>
<dbReference type="InterPro" id="IPR010540">
    <property type="entry name" value="CmpB_TMEM229"/>
</dbReference>
<dbReference type="STRING" id="1650663.GCA_001486665_00270"/>
<comment type="caution">
    <text evidence="2">The sequence shown here is derived from an EMBL/GenBank/DDBJ whole genome shotgun (WGS) entry which is preliminary data.</text>
</comment>